<sequence length="94" mass="10762">MNWFRAFNLAPNPDLKLAIKTQILASKHFKRKTTYPNKCVLANPKNCPQPNAMAVNREDQVLASKVFLVISGDLKRGYIFWAKKKPRFRGIGET</sequence>
<dbReference type="Proteomes" id="UP000178449">
    <property type="component" value="Unassembled WGS sequence"/>
</dbReference>
<gene>
    <name evidence="1" type="ORF">A2527_06305</name>
</gene>
<name>A0A1F6GA17_9PROT</name>
<dbReference type="AlphaFoldDB" id="A0A1F6GA17"/>
<dbReference type="EMBL" id="MFNE01000030">
    <property type="protein sequence ID" value="OGG94948.1"/>
    <property type="molecule type" value="Genomic_DNA"/>
</dbReference>
<proteinExistence type="predicted"/>
<protein>
    <submittedName>
        <fullName evidence="1">Uncharacterized protein</fullName>
    </submittedName>
</protein>
<comment type="caution">
    <text evidence="1">The sequence shown here is derived from an EMBL/GenBank/DDBJ whole genome shotgun (WGS) entry which is preliminary data.</text>
</comment>
<accession>A0A1F6GA17</accession>
<reference evidence="1 2" key="1">
    <citation type="journal article" date="2016" name="Nat. Commun.">
        <title>Thousands of microbial genomes shed light on interconnected biogeochemical processes in an aquifer system.</title>
        <authorList>
            <person name="Anantharaman K."/>
            <person name="Brown C.T."/>
            <person name="Hug L.A."/>
            <person name="Sharon I."/>
            <person name="Castelle C.J."/>
            <person name="Probst A.J."/>
            <person name="Thomas B.C."/>
            <person name="Singh A."/>
            <person name="Wilkins M.J."/>
            <person name="Karaoz U."/>
            <person name="Brodie E.L."/>
            <person name="Williams K.H."/>
            <person name="Hubbard S.S."/>
            <person name="Banfield J.F."/>
        </authorList>
    </citation>
    <scope>NUCLEOTIDE SEQUENCE [LARGE SCALE GENOMIC DNA]</scope>
</reference>
<organism evidence="1 2">
    <name type="scientific">Candidatus Lambdaproteobacteria bacterium RIFOXYD2_FULL_50_16</name>
    <dbReference type="NCBI Taxonomy" id="1817772"/>
    <lineage>
        <taxon>Bacteria</taxon>
        <taxon>Pseudomonadati</taxon>
        <taxon>Pseudomonadota</taxon>
        <taxon>Candidatus Lambdaproteobacteria</taxon>
    </lineage>
</organism>
<evidence type="ECO:0000313" key="1">
    <source>
        <dbReference type="EMBL" id="OGG94948.1"/>
    </source>
</evidence>
<evidence type="ECO:0000313" key="2">
    <source>
        <dbReference type="Proteomes" id="UP000178449"/>
    </source>
</evidence>